<accession>A0ABP0S7G2</accession>
<evidence type="ECO:0008006" key="3">
    <source>
        <dbReference type="Google" id="ProtNLM"/>
    </source>
</evidence>
<reference evidence="1 2" key="1">
    <citation type="submission" date="2024-02" db="EMBL/GenBank/DDBJ databases">
        <authorList>
            <person name="Chen Y."/>
            <person name="Shah S."/>
            <person name="Dougan E. K."/>
            <person name="Thang M."/>
            <person name="Chan C."/>
        </authorList>
    </citation>
    <scope>NUCLEOTIDE SEQUENCE [LARGE SCALE GENOMIC DNA]</scope>
</reference>
<organism evidence="1 2">
    <name type="scientific">Durusdinium trenchii</name>
    <dbReference type="NCBI Taxonomy" id="1381693"/>
    <lineage>
        <taxon>Eukaryota</taxon>
        <taxon>Sar</taxon>
        <taxon>Alveolata</taxon>
        <taxon>Dinophyceae</taxon>
        <taxon>Suessiales</taxon>
        <taxon>Symbiodiniaceae</taxon>
        <taxon>Durusdinium</taxon>
    </lineage>
</organism>
<keyword evidence="2" id="KW-1185">Reference proteome</keyword>
<evidence type="ECO:0000313" key="1">
    <source>
        <dbReference type="EMBL" id="CAK9108269.1"/>
    </source>
</evidence>
<sequence length="239" mass="26924">MRIRMPSRTLPWQLRRQATWNLANKSWSRSVWVGLLCPGPWCECLGIKCRSHWRPEGAPVRGAPVRGVQEMDLTAAQLGDLRLCALLAADVLEQCDSHTISFLRTMCKDVLLDDPRGAPPSWSKYSDFLTNGEHDLSQVLESFELPHCRGTIVNGAFFPLTSDAMKAVICLETFDAGAAYVKGEGRCTWQCWKYRVATAAGWRVYAIGPQEWKTIQKSEEKVSFVRELLQRPPLDVASL</sequence>
<proteinExistence type="predicted"/>
<dbReference type="EMBL" id="CAXAMM010043051">
    <property type="protein sequence ID" value="CAK9108269.1"/>
    <property type="molecule type" value="Genomic_DNA"/>
</dbReference>
<name>A0ABP0S7G2_9DINO</name>
<comment type="caution">
    <text evidence="1">The sequence shown here is derived from an EMBL/GenBank/DDBJ whole genome shotgun (WGS) entry which is preliminary data.</text>
</comment>
<evidence type="ECO:0000313" key="2">
    <source>
        <dbReference type="Proteomes" id="UP001642464"/>
    </source>
</evidence>
<dbReference type="Proteomes" id="UP001642464">
    <property type="component" value="Unassembled WGS sequence"/>
</dbReference>
<gene>
    <name evidence="1" type="ORF">SCF082_LOCUS50364</name>
</gene>
<protein>
    <recommendedName>
        <fullName evidence="3">SnoaL-like domain-containing protein</fullName>
    </recommendedName>
</protein>